<evidence type="ECO:0000256" key="2">
    <source>
        <dbReference type="PROSITE-ProRule" id="PRU00169"/>
    </source>
</evidence>
<accession>A0A085W3U9</accession>
<dbReference type="Gene3D" id="3.40.50.2300">
    <property type="match status" value="1"/>
</dbReference>
<evidence type="ECO:0000256" key="1">
    <source>
        <dbReference type="ARBA" id="ARBA00022553"/>
    </source>
</evidence>
<dbReference type="EMBL" id="JMCB01000022">
    <property type="protein sequence ID" value="KFE62362.1"/>
    <property type="molecule type" value="Genomic_DNA"/>
</dbReference>
<dbReference type="InterPro" id="IPR050595">
    <property type="entry name" value="Bact_response_regulator"/>
</dbReference>
<dbReference type="SMART" id="SM00448">
    <property type="entry name" value="REC"/>
    <property type="match status" value="1"/>
</dbReference>
<evidence type="ECO:0000313" key="5">
    <source>
        <dbReference type="Proteomes" id="UP000028725"/>
    </source>
</evidence>
<evidence type="ECO:0000313" key="4">
    <source>
        <dbReference type="EMBL" id="KFE62362.1"/>
    </source>
</evidence>
<dbReference type="InterPro" id="IPR011006">
    <property type="entry name" value="CheY-like_superfamily"/>
</dbReference>
<dbReference type="OrthoDB" id="9788090at2"/>
<dbReference type="CDD" id="cd00156">
    <property type="entry name" value="REC"/>
    <property type="match status" value="1"/>
</dbReference>
<dbReference type="AlphaFoldDB" id="A0A085W3U9"/>
<dbReference type="Pfam" id="PF00072">
    <property type="entry name" value="Response_reg"/>
    <property type="match status" value="1"/>
</dbReference>
<proteinExistence type="predicted"/>
<dbReference type="Proteomes" id="UP000028725">
    <property type="component" value="Unassembled WGS sequence"/>
</dbReference>
<keyword evidence="1 2" id="KW-0597">Phosphoprotein</keyword>
<reference evidence="4 5" key="1">
    <citation type="submission" date="2014-04" db="EMBL/GenBank/DDBJ databases">
        <title>Genome assembly of Hyalangium minutum DSM 14724.</title>
        <authorList>
            <person name="Sharma G."/>
            <person name="Subramanian S."/>
        </authorList>
    </citation>
    <scope>NUCLEOTIDE SEQUENCE [LARGE SCALE GENOMIC DNA]</scope>
    <source>
        <strain evidence="4 5">DSM 14724</strain>
    </source>
</reference>
<dbReference type="SUPFAM" id="SSF52172">
    <property type="entry name" value="CheY-like"/>
    <property type="match status" value="1"/>
</dbReference>
<dbReference type="InterPro" id="IPR001789">
    <property type="entry name" value="Sig_transdc_resp-reg_receiver"/>
</dbReference>
<keyword evidence="5" id="KW-1185">Reference proteome</keyword>
<protein>
    <submittedName>
        <fullName evidence="4">Response regulator</fullName>
    </submittedName>
</protein>
<name>A0A085W3U9_9BACT</name>
<comment type="caution">
    <text evidence="4">The sequence shown here is derived from an EMBL/GenBank/DDBJ whole genome shotgun (WGS) entry which is preliminary data.</text>
</comment>
<sequence>MVADSPVPSALPKRALRILLAEDDDAMRNMIQQVLTRAGHTVVPLEDGFELADYVELIRQDTGLGPPDLILSDVRMPGRTGLEVLAQVRARGLTCPVLLLSAFADEPTREEARRLGAQALLDKPVDMDELKSAVVTLCAAAPGA</sequence>
<dbReference type="PANTHER" id="PTHR44591">
    <property type="entry name" value="STRESS RESPONSE REGULATOR PROTEIN 1"/>
    <property type="match status" value="1"/>
</dbReference>
<feature type="domain" description="Response regulatory" evidence="3">
    <location>
        <begin position="17"/>
        <end position="138"/>
    </location>
</feature>
<gene>
    <name evidence="4" type="ORF">DB31_4072</name>
</gene>
<dbReference type="PROSITE" id="PS50110">
    <property type="entry name" value="RESPONSE_REGULATORY"/>
    <property type="match status" value="1"/>
</dbReference>
<dbReference type="GO" id="GO:0000160">
    <property type="term" value="P:phosphorelay signal transduction system"/>
    <property type="evidence" value="ECO:0007669"/>
    <property type="project" value="InterPro"/>
</dbReference>
<dbReference type="RefSeq" id="WP_044197506.1">
    <property type="nucleotide sequence ID" value="NZ_JMCB01000022.1"/>
</dbReference>
<feature type="modified residue" description="4-aspartylphosphate" evidence="2">
    <location>
        <position position="73"/>
    </location>
</feature>
<dbReference type="PANTHER" id="PTHR44591:SF18">
    <property type="entry name" value="REGULATORY PROTEIN"/>
    <property type="match status" value="1"/>
</dbReference>
<organism evidence="4 5">
    <name type="scientific">Hyalangium minutum</name>
    <dbReference type="NCBI Taxonomy" id="394096"/>
    <lineage>
        <taxon>Bacteria</taxon>
        <taxon>Pseudomonadati</taxon>
        <taxon>Myxococcota</taxon>
        <taxon>Myxococcia</taxon>
        <taxon>Myxococcales</taxon>
        <taxon>Cystobacterineae</taxon>
        <taxon>Archangiaceae</taxon>
        <taxon>Hyalangium</taxon>
    </lineage>
</organism>
<evidence type="ECO:0000259" key="3">
    <source>
        <dbReference type="PROSITE" id="PS50110"/>
    </source>
</evidence>
<dbReference type="STRING" id="394096.DB31_4072"/>